<accession>A0A1D1VUG0</accession>
<evidence type="ECO:0000313" key="1">
    <source>
        <dbReference type="EMBL" id="GAV04651.1"/>
    </source>
</evidence>
<sequence>MVVHNVHLAWGGERFEGCGELFHRECLKLVLLLPGKGKHPEYATKCFHCEKTIKVGECVPLGADVYESLYAVSLASNHLVIRHRDLQRGLQATQRECAVKDVDISHLREAAEEKEAEIMRLRRRLNFEVRGTPQYIAPATEDGSSNAELVTSDARTEMTGRHILRVRRTTWTSLFARELPAVLGISAGIRSECDLPGMDLKYMFILSCLDRLVWQTTEGARLRTKISYVLITQLLCIPYWLTIMSDVSDGKLCLMGNFCNSPS</sequence>
<reference evidence="1 2" key="1">
    <citation type="journal article" date="2016" name="Nat. Commun.">
        <title>Extremotolerant tardigrade genome and improved radiotolerance of human cultured cells by tardigrade-unique protein.</title>
        <authorList>
            <person name="Hashimoto T."/>
            <person name="Horikawa D.D."/>
            <person name="Saito Y."/>
            <person name="Kuwahara H."/>
            <person name="Kozuka-Hata H."/>
            <person name="Shin-I T."/>
            <person name="Minakuchi Y."/>
            <person name="Ohishi K."/>
            <person name="Motoyama A."/>
            <person name="Aizu T."/>
            <person name="Enomoto A."/>
            <person name="Kondo K."/>
            <person name="Tanaka S."/>
            <person name="Hara Y."/>
            <person name="Koshikawa S."/>
            <person name="Sagara H."/>
            <person name="Miura T."/>
            <person name="Yokobori S."/>
            <person name="Miyagawa K."/>
            <person name="Suzuki Y."/>
            <person name="Kubo T."/>
            <person name="Oyama M."/>
            <person name="Kohara Y."/>
            <person name="Fujiyama A."/>
            <person name="Arakawa K."/>
            <person name="Katayama T."/>
            <person name="Toyoda A."/>
            <person name="Kunieda T."/>
        </authorList>
    </citation>
    <scope>NUCLEOTIDE SEQUENCE [LARGE SCALE GENOMIC DNA]</scope>
    <source>
        <strain evidence="1 2">YOKOZUNA-1</strain>
    </source>
</reference>
<dbReference type="AlphaFoldDB" id="A0A1D1VUG0"/>
<proteinExistence type="predicted"/>
<protein>
    <submittedName>
        <fullName evidence="1">Uncharacterized protein</fullName>
    </submittedName>
</protein>
<comment type="caution">
    <text evidence="1">The sequence shown here is derived from an EMBL/GenBank/DDBJ whole genome shotgun (WGS) entry which is preliminary data.</text>
</comment>
<evidence type="ECO:0000313" key="2">
    <source>
        <dbReference type="Proteomes" id="UP000186922"/>
    </source>
</evidence>
<dbReference type="EMBL" id="BDGG01000011">
    <property type="protein sequence ID" value="GAV04651.1"/>
    <property type="molecule type" value="Genomic_DNA"/>
</dbReference>
<dbReference type="Proteomes" id="UP000186922">
    <property type="component" value="Unassembled WGS sequence"/>
</dbReference>
<keyword evidence="2" id="KW-1185">Reference proteome</keyword>
<name>A0A1D1VUG0_RAMVA</name>
<organism evidence="1 2">
    <name type="scientific">Ramazzottius varieornatus</name>
    <name type="common">Water bear</name>
    <name type="synonym">Tardigrade</name>
    <dbReference type="NCBI Taxonomy" id="947166"/>
    <lineage>
        <taxon>Eukaryota</taxon>
        <taxon>Metazoa</taxon>
        <taxon>Ecdysozoa</taxon>
        <taxon>Tardigrada</taxon>
        <taxon>Eutardigrada</taxon>
        <taxon>Parachela</taxon>
        <taxon>Hypsibioidea</taxon>
        <taxon>Ramazzottiidae</taxon>
        <taxon>Ramazzottius</taxon>
    </lineage>
</organism>
<gene>
    <name evidence="1" type="primary">RvY_14907</name>
    <name evidence="1" type="synonym">RvY_14907.1</name>
    <name evidence="1" type="ORF">RvY_14907-1</name>
</gene>